<dbReference type="EMBL" id="LN879502">
    <property type="protein sequence ID" value="CUI15878.1"/>
    <property type="molecule type" value="Genomic_DNA"/>
</dbReference>
<keyword evidence="2" id="KW-1185">Reference proteome</keyword>
<evidence type="ECO:0000313" key="1">
    <source>
        <dbReference type="EMBL" id="CUI15878.1"/>
    </source>
</evidence>
<protein>
    <submittedName>
        <fullName evidence="1">Uncharacterized protein</fullName>
    </submittedName>
</protein>
<evidence type="ECO:0000313" key="2">
    <source>
        <dbReference type="Proteomes" id="UP000069902"/>
    </source>
</evidence>
<dbReference type="AlphaFoldDB" id="A0A0U5JDN7"/>
<dbReference type="PATRIC" id="fig|389348.3.peg.273"/>
<dbReference type="KEGG" id="pnl:PNK_0241"/>
<proteinExistence type="predicted"/>
<gene>
    <name evidence="1" type="ORF">PNK_0241</name>
</gene>
<reference evidence="2" key="1">
    <citation type="submission" date="2015-09" db="EMBL/GenBank/DDBJ databases">
        <authorList>
            <person name="Bertelli C."/>
        </authorList>
    </citation>
    <scope>NUCLEOTIDE SEQUENCE [LARGE SCALE GENOMIC DNA]</scope>
    <source>
        <strain evidence="2">KNic</strain>
    </source>
</reference>
<accession>A0A0U5JDN7</accession>
<dbReference type="Proteomes" id="UP000069902">
    <property type="component" value="Chromosome cPNK"/>
</dbReference>
<name>A0A0U5JDN7_9BACT</name>
<sequence>MAFEDLIKKNDCLQIRLSPPFFRDILIENALAISTILQPTSKQATQPTHQKSSFSLYFENLSPSFHVSFPSNPPLTHAIEAQSPCPLNLLQETLEDLEGRIRDLIKENTSIFSNFDMPLDRSLIENAFLHCITKIRNLQIRLNFL</sequence>
<organism evidence="1 2">
    <name type="scientific">Candidatus Protochlamydia naegleriophila</name>
    <dbReference type="NCBI Taxonomy" id="389348"/>
    <lineage>
        <taxon>Bacteria</taxon>
        <taxon>Pseudomonadati</taxon>
        <taxon>Chlamydiota</taxon>
        <taxon>Chlamydiia</taxon>
        <taxon>Parachlamydiales</taxon>
        <taxon>Parachlamydiaceae</taxon>
        <taxon>Candidatus Protochlamydia</taxon>
    </lineage>
</organism>
<dbReference type="STRING" id="389348.PNK_0241"/>
<dbReference type="InParanoid" id="A0A0U5JDN7"/>